<evidence type="ECO:0000256" key="2">
    <source>
        <dbReference type="ARBA" id="ARBA00005752"/>
    </source>
</evidence>
<evidence type="ECO:0000313" key="10">
    <source>
        <dbReference type="Proteomes" id="UP000034054"/>
    </source>
</evidence>
<evidence type="ECO:0000256" key="3">
    <source>
        <dbReference type="ARBA" id="ARBA00012737"/>
    </source>
</evidence>
<gene>
    <name evidence="9" type="ORF">UY76_C0033G0002</name>
</gene>
<dbReference type="EC" id="6.3.5.4" evidence="3"/>
<dbReference type="InterPro" id="IPR001962">
    <property type="entry name" value="Asn_synthase"/>
</dbReference>
<dbReference type="GO" id="GO:0005524">
    <property type="term" value="F:ATP binding"/>
    <property type="evidence" value="ECO:0007669"/>
    <property type="project" value="UniProtKB-KW"/>
</dbReference>
<dbReference type="SUPFAM" id="SSF56235">
    <property type="entry name" value="N-terminal nucleophile aminohydrolases (Ntn hydrolases)"/>
    <property type="match status" value="1"/>
</dbReference>
<name>A0A0G1XLY7_9BACT</name>
<comment type="caution">
    <text evidence="9">The sequence shown here is derived from an EMBL/GenBank/DDBJ whole genome shotgun (WGS) entry which is preliminary data.</text>
</comment>
<dbReference type="Gene3D" id="3.60.20.10">
    <property type="entry name" value="Glutamine Phosphoribosylpyrophosphate, subunit 1, domain 1"/>
    <property type="match status" value="1"/>
</dbReference>
<evidence type="ECO:0000256" key="4">
    <source>
        <dbReference type="ARBA" id="ARBA00022741"/>
    </source>
</evidence>
<comment type="pathway">
    <text evidence="1">Amino-acid biosynthesis; L-asparagine biosynthesis; L-asparagine from L-aspartate (L-Gln route): step 1/1.</text>
</comment>
<dbReference type="SUPFAM" id="SSF52402">
    <property type="entry name" value="Adenine nucleotide alpha hydrolases-like"/>
    <property type="match status" value="1"/>
</dbReference>
<dbReference type="InterPro" id="IPR051786">
    <property type="entry name" value="ASN_synthetase/amidase"/>
</dbReference>
<accession>A0A0G1XLY7</accession>
<dbReference type="PANTHER" id="PTHR43284:SF1">
    <property type="entry name" value="ASPARAGINE SYNTHETASE"/>
    <property type="match status" value="1"/>
</dbReference>
<sequence length="305" mass="34406">MCGIIGRLNFRSDQLVSHENIKAMSDRIAHRGPDDAGVFVDGNIGLGFRRLAILDLSSAGHQPMSDGAQEVRIVFNGEIYNFLTLRKELEDEGVRFQSGTDTEVILYLYKKFGVDCLAHLRGMFAFAIWDTRTRELFVARDRLGKKPLKFYRDRNCFIFASELKAILANPEVSKEVDWGAVDEYLSYQFVPHPKTGFLGIEKLEPAHYLLVKETGEVKKECYWKLDFLKKVERSQEEWKGVVTQSLKESVQLRLMSDVPLGAHLSGGIDSSVVVALMAQASSKPVKTFSIGFPEDSHNELPQARS</sequence>
<dbReference type="NCBIfam" id="TIGR01536">
    <property type="entry name" value="asn_synth_AEB"/>
    <property type="match status" value="1"/>
</dbReference>
<protein>
    <recommendedName>
        <fullName evidence="3">asparagine synthase (glutamine-hydrolyzing)</fullName>
        <ecNumber evidence="3">6.3.5.4</ecNumber>
    </recommendedName>
</protein>
<dbReference type="GO" id="GO:0005829">
    <property type="term" value="C:cytosol"/>
    <property type="evidence" value="ECO:0007669"/>
    <property type="project" value="TreeGrafter"/>
</dbReference>
<keyword evidence="6" id="KW-0315">Glutamine amidotransferase</keyword>
<dbReference type="CDD" id="cd00712">
    <property type="entry name" value="AsnB"/>
    <property type="match status" value="1"/>
</dbReference>
<dbReference type="GO" id="GO:0004066">
    <property type="term" value="F:asparagine synthase (glutamine-hydrolyzing) activity"/>
    <property type="evidence" value="ECO:0007669"/>
    <property type="project" value="UniProtKB-EC"/>
</dbReference>
<proteinExistence type="inferred from homology"/>
<dbReference type="GO" id="GO:0006529">
    <property type="term" value="P:asparagine biosynthetic process"/>
    <property type="evidence" value="ECO:0007669"/>
    <property type="project" value="InterPro"/>
</dbReference>
<dbReference type="Proteomes" id="UP000034054">
    <property type="component" value="Unassembled WGS sequence"/>
</dbReference>
<evidence type="ECO:0000313" key="9">
    <source>
        <dbReference type="EMBL" id="KKW32298.1"/>
    </source>
</evidence>
<evidence type="ECO:0000256" key="7">
    <source>
        <dbReference type="ARBA" id="ARBA00048741"/>
    </source>
</evidence>
<comment type="similarity">
    <text evidence="2">Belongs to the asparagine synthetase family.</text>
</comment>
<keyword evidence="4" id="KW-0547">Nucleotide-binding</keyword>
<evidence type="ECO:0000256" key="5">
    <source>
        <dbReference type="ARBA" id="ARBA00022840"/>
    </source>
</evidence>
<evidence type="ECO:0000256" key="6">
    <source>
        <dbReference type="ARBA" id="ARBA00022962"/>
    </source>
</evidence>
<dbReference type="InterPro" id="IPR029055">
    <property type="entry name" value="Ntn_hydrolases_N"/>
</dbReference>
<dbReference type="Pfam" id="PF00733">
    <property type="entry name" value="Asn_synthase"/>
    <property type="match status" value="1"/>
</dbReference>
<dbReference type="PANTHER" id="PTHR43284">
    <property type="entry name" value="ASPARAGINE SYNTHETASE (GLUTAMINE-HYDROLYZING)"/>
    <property type="match status" value="1"/>
</dbReference>
<dbReference type="InterPro" id="IPR006426">
    <property type="entry name" value="Asn_synth_AEB"/>
</dbReference>
<comment type="catalytic activity">
    <reaction evidence="7">
        <text>L-aspartate + L-glutamine + ATP + H2O = L-asparagine + L-glutamate + AMP + diphosphate + H(+)</text>
        <dbReference type="Rhea" id="RHEA:12228"/>
        <dbReference type="ChEBI" id="CHEBI:15377"/>
        <dbReference type="ChEBI" id="CHEBI:15378"/>
        <dbReference type="ChEBI" id="CHEBI:29985"/>
        <dbReference type="ChEBI" id="CHEBI:29991"/>
        <dbReference type="ChEBI" id="CHEBI:30616"/>
        <dbReference type="ChEBI" id="CHEBI:33019"/>
        <dbReference type="ChEBI" id="CHEBI:58048"/>
        <dbReference type="ChEBI" id="CHEBI:58359"/>
        <dbReference type="ChEBI" id="CHEBI:456215"/>
        <dbReference type="EC" id="6.3.5.4"/>
    </reaction>
</comment>
<dbReference type="Pfam" id="PF13537">
    <property type="entry name" value="GATase_7"/>
    <property type="match status" value="1"/>
</dbReference>
<dbReference type="InterPro" id="IPR014729">
    <property type="entry name" value="Rossmann-like_a/b/a_fold"/>
</dbReference>
<feature type="domain" description="Glutamine amidotransferase type-2" evidence="8">
    <location>
        <begin position="2"/>
        <end position="214"/>
    </location>
</feature>
<keyword evidence="5" id="KW-0067">ATP-binding</keyword>
<dbReference type="PATRIC" id="fig|1618979.3.peg.497"/>
<evidence type="ECO:0000256" key="1">
    <source>
        <dbReference type="ARBA" id="ARBA00005187"/>
    </source>
</evidence>
<dbReference type="EMBL" id="LCRH01000033">
    <property type="protein sequence ID" value="KKW32298.1"/>
    <property type="molecule type" value="Genomic_DNA"/>
</dbReference>
<dbReference type="PROSITE" id="PS51278">
    <property type="entry name" value="GATASE_TYPE_2"/>
    <property type="match status" value="1"/>
</dbReference>
<evidence type="ECO:0000259" key="8">
    <source>
        <dbReference type="PROSITE" id="PS51278"/>
    </source>
</evidence>
<reference evidence="9 10" key="1">
    <citation type="journal article" date="2015" name="Nature">
        <title>rRNA introns, odd ribosomes, and small enigmatic genomes across a large radiation of phyla.</title>
        <authorList>
            <person name="Brown C.T."/>
            <person name="Hug L.A."/>
            <person name="Thomas B.C."/>
            <person name="Sharon I."/>
            <person name="Castelle C.J."/>
            <person name="Singh A."/>
            <person name="Wilkins M.J."/>
            <person name="Williams K.H."/>
            <person name="Banfield J.F."/>
        </authorList>
    </citation>
    <scope>NUCLEOTIDE SEQUENCE [LARGE SCALE GENOMIC DNA]</scope>
</reference>
<dbReference type="AlphaFoldDB" id="A0A0G1XLY7"/>
<dbReference type="InterPro" id="IPR017932">
    <property type="entry name" value="GATase_2_dom"/>
</dbReference>
<organism evidence="9 10">
    <name type="scientific">Candidatus Uhrbacteria bacterium GW2011_GWA2_52_8d</name>
    <dbReference type="NCBI Taxonomy" id="1618979"/>
    <lineage>
        <taxon>Bacteria</taxon>
        <taxon>Candidatus Uhriibacteriota</taxon>
    </lineage>
</organism>
<dbReference type="InterPro" id="IPR033738">
    <property type="entry name" value="AsnB_N"/>
</dbReference>
<dbReference type="Gene3D" id="3.40.50.620">
    <property type="entry name" value="HUPs"/>
    <property type="match status" value="1"/>
</dbReference>